<keyword evidence="11" id="KW-1185">Reference proteome</keyword>
<feature type="domain" description="Sec16 central conserved" evidence="9">
    <location>
        <begin position="499"/>
        <end position="621"/>
    </location>
</feature>
<evidence type="ECO:0000259" key="9">
    <source>
        <dbReference type="Pfam" id="PF12932"/>
    </source>
</evidence>
<reference evidence="10" key="1">
    <citation type="submission" date="2019-09" db="EMBL/GenBank/DDBJ databases">
        <title>Draft genome information of white flower Hibiscus syriacus.</title>
        <authorList>
            <person name="Kim Y.-M."/>
        </authorList>
    </citation>
    <scope>NUCLEOTIDE SEQUENCE [LARGE SCALE GENOMIC DNA]</scope>
    <source>
        <strain evidence="10">YM2019G1</strain>
    </source>
</reference>
<comment type="subcellular location">
    <subcellularLocation>
        <location evidence="1">Endoplasmic reticulum</location>
    </subcellularLocation>
    <subcellularLocation>
        <location evidence="6">Golgi apparatus membrane</location>
    </subcellularLocation>
</comment>
<dbReference type="CDD" id="cd09233">
    <property type="entry name" value="ACE1-Sec16-like"/>
    <property type="match status" value="1"/>
</dbReference>
<dbReference type="GO" id="GO:0007030">
    <property type="term" value="P:Golgi organization"/>
    <property type="evidence" value="ECO:0007669"/>
    <property type="project" value="TreeGrafter"/>
</dbReference>
<dbReference type="GO" id="GO:0000139">
    <property type="term" value="C:Golgi membrane"/>
    <property type="evidence" value="ECO:0007669"/>
    <property type="project" value="UniProtKB-SubCell"/>
</dbReference>
<feature type="region of interest" description="Disordered" evidence="7">
    <location>
        <begin position="1027"/>
        <end position="1061"/>
    </location>
</feature>
<dbReference type="Pfam" id="PF12931">
    <property type="entry name" value="TPR_Sec16"/>
    <property type="match status" value="1"/>
</dbReference>
<name>A0A6A3BCL3_HIBSY</name>
<evidence type="ECO:0000256" key="6">
    <source>
        <dbReference type="RuleBase" id="RU364101"/>
    </source>
</evidence>
<dbReference type="GO" id="GO:0012507">
    <property type="term" value="C:ER to Golgi transport vesicle membrane"/>
    <property type="evidence" value="ECO:0007669"/>
    <property type="project" value="TreeGrafter"/>
</dbReference>
<dbReference type="InterPro" id="IPR024340">
    <property type="entry name" value="Sec16_CCD"/>
</dbReference>
<feature type="domain" description="Sec16 Sec23-binding" evidence="8">
    <location>
        <begin position="681"/>
        <end position="934"/>
    </location>
</feature>
<feature type="compositionally biased region" description="Basic and acidic residues" evidence="7">
    <location>
        <begin position="58"/>
        <end position="74"/>
    </location>
</feature>
<dbReference type="Gene3D" id="1.25.40.1030">
    <property type="match status" value="1"/>
</dbReference>
<comment type="similarity">
    <text evidence="2 6">Belongs to the SEC16 family.</text>
</comment>
<gene>
    <name evidence="10" type="ORF">F3Y22_tig00110206pilonHSYRG00507</name>
</gene>
<keyword evidence="5 6" id="KW-0931">ER-Golgi transport</keyword>
<feature type="compositionally biased region" description="Low complexity" evidence="7">
    <location>
        <begin position="1273"/>
        <end position="1287"/>
    </location>
</feature>
<feature type="compositionally biased region" description="Basic and acidic residues" evidence="7">
    <location>
        <begin position="1027"/>
        <end position="1038"/>
    </location>
</feature>
<evidence type="ECO:0000313" key="11">
    <source>
        <dbReference type="Proteomes" id="UP000436088"/>
    </source>
</evidence>
<protein>
    <recommendedName>
        <fullName evidence="6">Protein transport protein sec16</fullName>
    </recommendedName>
</protein>
<keyword evidence="6" id="KW-0472">Membrane</keyword>
<evidence type="ECO:0000256" key="5">
    <source>
        <dbReference type="ARBA" id="ARBA00022892"/>
    </source>
</evidence>
<dbReference type="Pfam" id="PF12932">
    <property type="entry name" value="Sec16"/>
    <property type="match status" value="1"/>
</dbReference>
<keyword evidence="3 6" id="KW-0813">Transport</keyword>
<comment type="caution">
    <text evidence="10">The sequence shown here is derived from an EMBL/GenBank/DDBJ whole genome shotgun (WGS) entry which is preliminary data.</text>
</comment>
<dbReference type="Proteomes" id="UP000436088">
    <property type="component" value="Unassembled WGS sequence"/>
</dbReference>
<dbReference type="PANTHER" id="PTHR13402:SF6">
    <property type="entry name" value="SECRETORY 16, ISOFORM I"/>
    <property type="match status" value="1"/>
</dbReference>
<proteinExistence type="inferred from homology"/>
<dbReference type="GO" id="GO:0070973">
    <property type="term" value="P:protein localization to endoplasmic reticulum exit site"/>
    <property type="evidence" value="ECO:0007669"/>
    <property type="project" value="TreeGrafter"/>
</dbReference>
<evidence type="ECO:0000256" key="2">
    <source>
        <dbReference type="ARBA" id="ARBA00005927"/>
    </source>
</evidence>
<dbReference type="GO" id="GO:0070971">
    <property type="term" value="C:endoplasmic reticulum exit site"/>
    <property type="evidence" value="ECO:0007669"/>
    <property type="project" value="TreeGrafter"/>
</dbReference>
<dbReference type="GO" id="GO:0016192">
    <property type="term" value="P:vesicle-mediated transport"/>
    <property type="evidence" value="ECO:0007669"/>
    <property type="project" value="UniProtKB-KW"/>
</dbReference>
<keyword evidence="4 6" id="KW-0256">Endoplasmic reticulum</keyword>
<dbReference type="InterPro" id="IPR024298">
    <property type="entry name" value="Sec16_Sec23-bd"/>
</dbReference>
<dbReference type="GO" id="GO:0015031">
    <property type="term" value="P:protein transport"/>
    <property type="evidence" value="ECO:0007669"/>
    <property type="project" value="UniProtKB-KW"/>
</dbReference>
<evidence type="ECO:0000256" key="4">
    <source>
        <dbReference type="ARBA" id="ARBA00022824"/>
    </source>
</evidence>
<dbReference type="PANTHER" id="PTHR13402">
    <property type="entry name" value="RGPR-RELATED"/>
    <property type="match status" value="1"/>
</dbReference>
<evidence type="ECO:0000313" key="10">
    <source>
        <dbReference type="EMBL" id="KAE8713797.1"/>
    </source>
</evidence>
<keyword evidence="6" id="KW-0333">Golgi apparatus</keyword>
<sequence>MAPNPPFQVEDQADEDFFDKLVNDDDNDNMGPTVPKFTEGNESDDAKAFSNLLIGEDSGCKEVDSRGGKKKDTVDAGPEPASAQAGNGPNDSLGIDNIVVDSNNHLQQGAQSGAVFSQNLNENIGSKNAGVKKVGWNSLFTDSNENGVQGFGSYSNFFSNLGENSIADFPSGADVIAETSLFEWNAISTFKQYCDANHDQVFGASTADNGNEHDLYSSQYWENMYPGWKYDANSGQWYHMDGSTGDGKGNTDVKAGASYLQPTFQSVVGTMITVKSSVANWNQVSQVNDGYPKHMVFDPQYPGWYYDLIAQQWYVLESYNACAQSNVLCDGQQNQNEFTSTVQSYLTQINSSGMDGEHEQGDNYGALGIESPGEHRSWGDPYHNNHSPCLNLLQPETVPKNSLAGNQQSDTSFGLSMPANNHVHNEANGVTELQCFLPTENFNHQFTQTTLKQNEQMHFSNDFYGGQKSVNVAQQPRQTSQSLPYASNTGRSSFGRPPHALVSFGFGGILIVMKDSSPLQNSSFGSQGSVGASISVLNLLEVVNSNTSISGAAAASSDYFNTLCQQSFPGPLVGGNVGSKDLNKWIDDRIASCESPNMDYGKSEMLRMLLSLLKIACQHYGKFRSPFGSDTLLKGTGTPESAVANLFASAKRKKDTPYGALSHCLQQLPSEGHVRATAFEVQNLLVAGRKRKALQCAQEGQLWGPALVLASQLGEQFYIDTVRQMALHQLVAGSPLRTLCLLIAGQPAEVFSTGHTVDSMDSLQQHEELRADCMLDDWEENLAVITANRTKDDELVIIHLGDCLWKERSEITAAHICYLVAEANFESYSGSARLCLIGADHLMFPRTYASPEAIQRTEFFEYSKVLGNSQFVLLPFQPYKLIYAHMLAEVGKVSDSLKYCQAVLKSLKTSRPSEVETRKHLVLSLEERIRFHQQGGYATNLAPARLVGKLLNFFDSTAHRVVGGLPPPPTSASNEYSLGNDHFNQQTGSRVSANQSTMAMSSLMPCSSMEPISEWVGKEADGKMTVHNRSVSEPDMVRTPRQVDSSKEAGPSTELGKASDSVGASRFSGFSFGSHLLQKTVGFVLWTRADKQAKLGEKNKFHYDEKLKRWVEEGAELSAEETALLPPPTTAKFKNATSDYNLNSALKNEGSPPNGSPKFRNPTPIEHASGILPIPMSSNRFSARGRMGVRSRYVDTFNKCSGGSGGQANLFQSSAVSSVKPAAAANAKFFIPTPVSTTRSEQSVEAITENAQEENATSNNPTPSTSYANANKSCPSPKLSSSTSHPSGADIRPSGEALGEPPPLVVPGPINGSIGDELHEAVVCEELCSSPSGLNNSLGSFGCATEMADIKTAATARSSMDSVSSVSGSWVVLQENHKVVFQENHKHRAVDLQMIGEENR</sequence>
<keyword evidence="10" id="KW-0436">Ligase</keyword>
<evidence type="ECO:0000256" key="7">
    <source>
        <dbReference type="SAM" id="MobiDB-lite"/>
    </source>
</evidence>
<evidence type="ECO:0000256" key="1">
    <source>
        <dbReference type="ARBA" id="ARBA00004240"/>
    </source>
</evidence>
<feature type="region of interest" description="Disordered" evidence="7">
    <location>
        <begin position="1236"/>
        <end position="1312"/>
    </location>
</feature>
<evidence type="ECO:0000259" key="8">
    <source>
        <dbReference type="Pfam" id="PF12931"/>
    </source>
</evidence>
<organism evidence="10 11">
    <name type="scientific">Hibiscus syriacus</name>
    <name type="common">Rose of Sharon</name>
    <dbReference type="NCBI Taxonomy" id="106335"/>
    <lineage>
        <taxon>Eukaryota</taxon>
        <taxon>Viridiplantae</taxon>
        <taxon>Streptophyta</taxon>
        <taxon>Embryophyta</taxon>
        <taxon>Tracheophyta</taxon>
        <taxon>Spermatophyta</taxon>
        <taxon>Magnoliopsida</taxon>
        <taxon>eudicotyledons</taxon>
        <taxon>Gunneridae</taxon>
        <taxon>Pentapetalae</taxon>
        <taxon>rosids</taxon>
        <taxon>malvids</taxon>
        <taxon>Malvales</taxon>
        <taxon>Malvaceae</taxon>
        <taxon>Malvoideae</taxon>
        <taxon>Hibiscus</taxon>
    </lineage>
</organism>
<feature type="region of interest" description="Disordered" evidence="7">
    <location>
        <begin position="23"/>
        <end position="44"/>
    </location>
</feature>
<dbReference type="GO" id="GO:0016874">
    <property type="term" value="F:ligase activity"/>
    <property type="evidence" value="ECO:0007669"/>
    <property type="project" value="UniProtKB-KW"/>
</dbReference>
<accession>A0A6A3BCL3</accession>
<evidence type="ECO:0000256" key="3">
    <source>
        <dbReference type="ARBA" id="ARBA00022448"/>
    </source>
</evidence>
<feature type="compositionally biased region" description="Polar residues" evidence="7">
    <location>
        <begin position="1236"/>
        <end position="1272"/>
    </location>
</feature>
<dbReference type="EMBL" id="VEPZ02000876">
    <property type="protein sequence ID" value="KAE8713797.1"/>
    <property type="molecule type" value="Genomic_DNA"/>
</dbReference>
<feature type="region of interest" description="Disordered" evidence="7">
    <location>
        <begin position="58"/>
        <end position="96"/>
    </location>
</feature>
<keyword evidence="6" id="KW-0653">Protein transport</keyword>